<evidence type="ECO:0000259" key="5">
    <source>
        <dbReference type="Pfam" id="PF25876"/>
    </source>
</evidence>
<protein>
    <submittedName>
        <fullName evidence="7">Efflux RND transporter periplasmic adaptor subunit</fullName>
    </submittedName>
</protein>
<feature type="transmembrane region" description="Helical" evidence="4">
    <location>
        <begin position="32"/>
        <end position="51"/>
    </location>
</feature>
<dbReference type="PANTHER" id="PTHR30469">
    <property type="entry name" value="MULTIDRUG RESISTANCE PROTEIN MDTA"/>
    <property type="match status" value="1"/>
</dbReference>
<dbReference type="GO" id="GO:0015562">
    <property type="term" value="F:efflux transmembrane transporter activity"/>
    <property type="evidence" value="ECO:0007669"/>
    <property type="project" value="TreeGrafter"/>
</dbReference>
<keyword evidence="4" id="KW-0472">Membrane</keyword>
<evidence type="ECO:0000256" key="3">
    <source>
        <dbReference type="SAM" id="MobiDB-lite"/>
    </source>
</evidence>
<dbReference type="Proteomes" id="UP001249020">
    <property type="component" value="Unassembled WGS sequence"/>
</dbReference>
<feature type="domain" description="Multidrug resistance protein MdtA-like barrel-sandwich hybrid" evidence="6">
    <location>
        <begin position="97"/>
        <end position="237"/>
    </location>
</feature>
<keyword evidence="4" id="KW-0812">Transmembrane</keyword>
<evidence type="ECO:0000256" key="4">
    <source>
        <dbReference type="SAM" id="Phobius"/>
    </source>
</evidence>
<dbReference type="InterPro" id="IPR058625">
    <property type="entry name" value="MdtA-like_BSH"/>
</dbReference>
<evidence type="ECO:0000256" key="1">
    <source>
        <dbReference type="ARBA" id="ARBA00009477"/>
    </source>
</evidence>
<feature type="coiled-coil region" evidence="2">
    <location>
        <begin position="130"/>
        <end position="195"/>
    </location>
</feature>
<evidence type="ECO:0000259" key="6">
    <source>
        <dbReference type="Pfam" id="PF25917"/>
    </source>
</evidence>
<gene>
    <name evidence="7" type="ORF">RM544_07150</name>
</gene>
<dbReference type="Gene3D" id="1.10.287.470">
    <property type="entry name" value="Helix hairpin bin"/>
    <property type="match status" value="1"/>
</dbReference>
<dbReference type="RefSeq" id="WP_311361075.1">
    <property type="nucleotide sequence ID" value="NZ_JAVRIE010000002.1"/>
</dbReference>
<dbReference type="Gene3D" id="2.40.50.100">
    <property type="match status" value="1"/>
</dbReference>
<dbReference type="Gene3D" id="2.40.420.20">
    <property type="match status" value="1"/>
</dbReference>
<evidence type="ECO:0000256" key="2">
    <source>
        <dbReference type="SAM" id="Coils"/>
    </source>
</evidence>
<evidence type="ECO:0000313" key="7">
    <source>
        <dbReference type="EMBL" id="MDT0582310.1"/>
    </source>
</evidence>
<organism evidence="7 8">
    <name type="scientific">Brumicola blandensis</name>
    <dbReference type="NCBI Taxonomy" id="3075611"/>
    <lineage>
        <taxon>Bacteria</taxon>
        <taxon>Pseudomonadati</taxon>
        <taxon>Pseudomonadota</taxon>
        <taxon>Gammaproteobacteria</taxon>
        <taxon>Alteromonadales</taxon>
        <taxon>Alteromonadaceae</taxon>
        <taxon>Brumicola</taxon>
    </lineage>
</organism>
<dbReference type="InterPro" id="IPR058624">
    <property type="entry name" value="MdtA-like_HH"/>
</dbReference>
<name>A0AAW8R2J6_9ALTE</name>
<feature type="region of interest" description="Disordered" evidence="3">
    <location>
        <begin position="1"/>
        <end position="24"/>
    </location>
</feature>
<reference evidence="7 8" key="1">
    <citation type="submission" date="2023-09" db="EMBL/GenBank/DDBJ databases">
        <authorList>
            <person name="Rey-Velasco X."/>
        </authorList>
    </citation>
    <scope>NUCLEOTIDE SEQUENCE [LARGE SCALE GENOMIC DNA]</scope>
    <source>
        <strain evidence="7 8">W409</strain>
    </source>
</reference>
<keyword evidence="2" id="KW-0175">Coiled coil</keyword>
<dbReference type="EMBL" id="JAVRIE010000002">
    <property type="protein sequence ID" value="MDT0582310.1"/>
    <property type="molecule type" value="Genomic_DNA"/>
</dbReference>
<keyword evidence="4" id="KW-1133">Transmembrane helix</keyword>
<dbReference type="AlphaFoldDB" id="A0AAW8R2J6"/>
<dbReference type="GO" id="GO:1990281">
    <property type="term" value="C:efflux pump complex"/>
    <property type="evidence" value="ECO:0007669"/>
    <property type="project" value="TreeGrafter"/>
</dbReference>
<feature type="compositionally biased region" description="Low complexity" evidence="3">
    <location>
        <begin position="1"/>
        <end position="13"/>
    </location>
</feature>
<feature type="domain" description="Multidrug resistance protein MdtA-like alpha-helical hairpin" evidence="5">
    <location>
        <begin position="137"/>
        <end position="191"/>
    </location>
</feature>
<proteinExistence type="inferred from homology"/>
<evidence type="ECO:0000313" key="8">
    <source>
        <dbReference type="Proteomes" id="UP001249020"/>
    </source>
</evidence>
<dbReference type="Pfam" id="PF25876">
    <property type="entry name" value="HH_MFP_RND"/>
    <property type="match status" value="1"/>
</dbReference>
<dbReference type="SUPFAM" id="SSF111369">
    <property type="entry name" value="HlyD-like secretion proteins"/>
    <property type="match status" value="1"/>
</dbReference>
<dbReference type="Pfam" id="PF25917">
    <property type="entry name" value="BSH_RND"/>
    <property type="match status" value="1"/>
</dbReference>
<accession>A0AAW8R2J6</accession>
<keyword evidence="8" id="KW-1185">Reference proteome</keyword>
<dbReference type="NCBIfam" id="TIGR01730">
    <property type="entry name" value="RND_mfp"/>
    <property type="match status" value="1"/>
</dbReference>
<dbReference type="PANTHER" id="PTHR30469:SF11">
    <property type="entry name" value="BLL4320 PROTEIN"/>
    <property type="match status" value="1"/>
</dbReference>
<comment type="similarity">
    <text evidence="1">Belongs to the membrane fusion protein (MFP) (TC 8.A.1) family.</text>
</comment>
<comment type="caution">
    <text evidence="7">The sequence shown here is derived from an EMBL/GenBank/DDBJ whole genome shotgun (WGS) entry which is preliminary data.</text>
</comment>
<dbReference type="InterPro" id="IPR006143">
    <property type="entry name" value="RND_pump_MFP"/>
</dbReference>
<dbReference type="Gene3D" id="2.40.30.170">
    <property type="match status" value="1"/>
</dbReference>
<sequence>MSSTAKQASGAESAKSEKSAENANSRSGRQHLILLSVGSFSLLAILLLFSGEKTANAFSEAESMVMQNASVEVQEIMLQNAYSKQRKVYGLIESATQATIGFELSGVINELYVKEGDSVAKGQALAGLDLQRLLAQQQELEAALTRAQADANLAKLSNNRIAELVKSKLESSQRLDEAEANLDAANAAVNEVIARQERLAVEIEKSTLKAPFDGQVVSQILDPGTVVSSGQGVFSILSQQRLEARIGLPTNSPLALKIGEVYPLNFNGQVLNSRLSSIAKQRNRATRAIDAVFAIESVDLEQTYIMPGDIVSLSVDVDVQHTGAWVPVAALANGVRGLWTLFIVSEVDGKQIVQPRSVQVEYMEQDRAFVSGAIEQGDKLIVSGLQRFTPNQAVNNVSVKTVTGR</sequence>